<keyword evidence="2" id="KW-1185">Reference proteome</keyword>
<accession>A0ACD3ZR12</accession>
<dbReference type="EMBL" id="CP090041">
    <property type="protein sequence ID" value="UPL03267.1"/>
    <property type="molecule type" value="Genomic_DNA"/>
</dbReference>
<evidence type="ECO:0000313" key="1">
    <source>
        <dbReference type="EMBL" id="UPL03267.1"/>
    </source>
</evidence>
<evidence type="ECO:0000313" key="2">
    <source>
        <dbReference type="Proteomes" id="UP000830768"/>
    </source>
</evidence>
<organism evidence="1 2">
    <name type="scientific">Fusarium solani subsp. cucurbitae</name>
    <name type="common">Neocosmosporum cucurbitae</name>
    <dbReference type="NCBI Taxonomy" id="2747967"/>
    <lineage>
        <taxon>Eukaryota</taxon>
        <taxon>Fungi</taxon>
        <taxon>Dikarya</taxon>
        <taxon>Ascomycota</taxon>
        <taxon>Pezizomycotina</taxon>
        <taxon>Sordariomycetes</taxon>
        <taxon>Hypocreomycetidae</taxon>
        <taxon>Hypocreales</taxon>
        <taxon>Nectriaceae</taxon>
        <taxon>Fusarium</taxon>
        <taxon>Fusarium solani species complex</taxon>
    </lineage>
</organism>
<sequence length="782" mass="87279">MHHMSHGQDYHRAYQLQDLSPTLNPSAPSLSPDNDDDLRPTNESDIDARYYDRFNTPASSHSLTHPTIRERSLSPGYDRLSPAGTPLNDGASFSLCVNYPVPSAIRNATEPQDRHREEFTHMRCTAATCDPDDFTIRNGTTCNIRDICNLKKSRFWNTDGPAWEKIVVCLVFDGIDKADKTVLDVLATIGVYQDGVLRKDVNGNTTVAPIFEATSQLSVTPSQQLIRPSSDNNLRNIFPAQLIFCFKQANTKKIDSHRWLFNAFGRILNPEVVVLFDAGTKPSPRSLLALWEGFYNDKGLGGACGEIHAMLGNGKKLFNPLVAIQNFEYKISTIIDKPLESSFGYVTVLPGAFSAYRFRATLGRRLNQYFHGDHTLSKILGEKGADGMNIFKKNIFLHYIKAAKGETDVPEGATEFLGQRRRWLNGAFTASPYSLTHFGRIYKSRHSLLRMFWLHVQLVYSLVNILFSWLSLSSYYLTTTIIMDLVGKPNVGTQHHGWPFGDTATPVINVLIKYIYIILLVVQFILALGNRPKGSKYTYMASFMIFGLIQAYILVLSFFLVYKALDSFLGQHGCFSSAGDFVSSLLGDNVAGAILLALVTIYGSLAHVPLISSVSLAGLNPNIIMVYAFNNWHDVSWGTKGADTNDALPSVMVVKDEDTDAVMVEEVEREQEDVDTQFEKTVHRALAPLEEEATVEKQDVDDSYKSFRTGLVISWILCNALLVVLVSTNDFASLGIADASESRTPGYFTFLLYATAVIATVRFLGFLWFILKTCVIFCYAKR</sequence>
<proteinExistence type="predicted"/>
<protein>
    <submittedName>
        <fullName evidence="1">Uncharacterized protein</fullName>
    </submittedName>
</protein>
<gene>
    <name evidence="1" type="ORF">LCI18_014201</name>
</gene>
<dbReference type="Proteomes" id="UP000830768">
    <property type="component" value="Chromosome 13"/>
</dbReference>
<reference evidence="1" key="1">
    <citation type="submission" date="2021-11" db="EMBL/GenBank/DDBJ databases">
        <title>Fusarium solani-melongenae Genome sequencing and assembly.</title>
        <authorList>
            <person name="Xie S."/>
            <person name="Huang L."/>
            <person name="Zhang X."/>
        </authorList>
    </citation>
    <scope>NUCLEOTIDE SEQUENCE</scope>
    <source>
        <strain evidence="1">CRI 24-3</strain>
    </source>
</reference>
<name>A0ACD3ZR12_FUSSC</name>